<name>A0A9W6CNW9_XANFL</name>
<sequence length="184" mass="19987">MTHAFSTTRPSLTRRLGRLALAGALGVAALAGGPALAQEPNLIFRKSTVWKFLTPDDKLAVYGIDDPVVEGVACHYTTPEKGGVKGMVGLAEEVSDISLACRQVGPISFKSKFEQGDVVFRESRSFFFKKMQIVRGCDTKRNVLVYLVYSDKLIDGSPKNSTSTVPIMPWGGNTDVPKCADFLK</sequence>
<evidence type="ECO:0000313" key="3">
    <source>
        <dbReference type="Proteomes" id="UP001144397"/>
    </source>
</evidence>
<dbReference type="Proteomes" id="UP001144397">
    <property type="component" value="Unassembled WGS sequence"/>
</dbReference>
<keyword evidence="4" id="KW-1185">Reference proteome</keyword>
<dbReference type="EMBL" id="BSDO01000004">
    <property type="protein sequence ID" value="GLI23382.1"/>
    <property type="molecule type" value="Genomic_DNA"/>
</dbReference>
<dbReference type="PIRSF" id="PIRSF003174">
    <property type="entry name" value="CreA"/>
    <property type="match status" value="1"/>
</dbReference>
<evidence type="ECO:0000313" key="4">
    <source>
        <dbReference type="Proteomes" id="UP001245370"/>
    </source>
</evidence>
<proteinExistence type="predicted"/>
<evidence type="ECO:0000313" key="1">
    <source>
        <dbReference type="EMBL" id="GLI23382.1"/>
    </source>
</evidence>
<gene>
    <name evidence="2" type="ORF">GGQ86_003079</name>
    <name evidence="1" type="ORF">XFLAVUS301_30560</name>
</gene>
<reference evidence="1" key="1">
    <citation type="submission" date="2022-12" db="EMBL/GenBank/DDBJ databases">
        <title>Reference genome sequencing for broad-spectrum identification of bacterial and archaeal isolates by mass spectrometry.</title>
        <authorList>
            <person name="Sekiguchi Y."/>
            <person name="Tourlousse D.M."/>
        </authorList>
    </citation>
    <scope>NUCLEOTIDE SEQUENCE</scope>
    <source>
        <strain evidence="1">301</strain>
    </source>
</reference>
<reference evidence="2 4" key="2">
    <citation type="submission" date="2023-07" db="EMBL/GenBank/DDBJ databases">
        <title>Genomic Encyclopedia of Type Strains, Phase IV (KMG-IV): sequencing the most valuable type-strain genomes for metagenomic binning, comparative biology and taxonomic classification.</title>
        <authorList>
            <person name="Goeker M."/>
        </authorList>
    </citation>
    <scope>NUCLEOTIDE SEQUENCE [LARGE SCALE GENOMIC DNA]</scope>
    <source>
        <strain evidence="2 4">DSM 338</strain>
    </source>
</reference>
<dbReference type="Proteomes" id="UP001245370">
    <property type="component" value="Unassembled WGS sequence"/>
</dbReference>
<dbReference type="InterPro" id="IPR010292">
    <property type="entry name" value="Uncharacterised_CreA"/>
</dbReference>
<organism evidence="1 3">
    <name type="scientific">Xanthobacter flavus</name>
    <dbReference type="NCBI Taxonomy" id="281"/>
    <lineage>
        <taxon>Bacteria</taxon>
        <taxon>Pseudomonadati</taxon>
        <taxon>Pseudomonadota</taxon>
        <taxon>Alphaproteobacteria</taxon>
        <taxon>Hyphomicrobiales</taxon>
        <taxon>Xanthobacteraceae</taxon>
        <taxon>Xanthobacter</taxon>
    </lineage>
</organism>
<comment type="caution">
    <text evidence="1">The sequence shown here is derived from an EMBL/GenBank/DDBJ whole genome shotgun (WGS) entry which is preliminary data.</text>
</comment>
<dbReference type="RefSeq" id="WP_024279558.1">
    <property type="nucleotide sequence ID" value="NZ_BSDO01000004.1"/>
</dbReference>
<accession>A0A9W6CNW9</accession>
<dbReference type="GO" id="GO:0005829">
    <property type="term" value="C:cytosol"/>
    <property type="evidence" value="ECO:0007669"/>
    <property type="project" value="TreeGrafter"/>
</dbReference>
<dbReference type="PANTHER" id="PTHR37952:SF2">
    <property type="entry name" value="PROTEIN CREA"/>
    <property type="match status" value="1"/>
</dbReference>
<evidence type="ECO:0000313" key="2">
    <source>
        <dbReference type="EMBL" id="MDR6334597.1"/>
    </source>
</evidence>
<dbReference type="Pfam" id="PF05981">
    <property type="entry name" value="CreA"/>
    <property type="match status" value="1"/>
</dbReference>
<protein>
    <submittedName>
        <fullName evidence="2">CreA protein</fullName>
    </submittedName>
</protein>
<dbReference type="GeneID" id="95763844"/>
<dbReference type="PANTHER" id="PTHR37952">
    <property type="match status" value="1"/>
</dbReference>
<dbReference type="EMBL" id="JAVDPY010000005">
    <property type="protein sequence ID" value="MDR6334597.1"/>
    <property type="molecule type" value="Genomic_DNA"/>
</dbReference>
<dbReference type="AlphaFoldDB" id="A0A9W6CNW9"/>